<sequence>MQRQPLFVAGHELREKGGLHVYCAAVVVLALEGVVVGGHFVAHHVLVPLSHVQGARGARFRAELPVQLVKHGRPGALYGQLQLQRLIEVAFENRQLKALQEIVVEEEFAFRTLPRRFGVQQAGLLRHGGLAMVGEFGGAKLEEGLHKTL</sequence>
<feature type="transmembrane region" description="Helical" evidence="1">
    <location>
        <begin position="21"/>
        <end position="42"/>
    </location>
</feature>
<dbReference type="Proteomes" id="UP000830401">
    <property type="component" value="Plasmid unnamed7"/>
</dbReference>
<keyword evidence="1" id="KW-1133">Transmembrane helix</keyword>
<geneLocation type="plasmid" evidence="2 3">
    <name>unnamed7</name>
</geneLocation>
<organism evidence="2 3">
    <name type="scientific">Hymenobacter volaticus</name>
    <dbReference type="NCBI Taxonomy" id="2932254"/>
    <lineage>
        <taxon>Bacteria</taxon>
        <taxon>Pseudomonadati</taxon>
        <taxon>Bacteroidota</taxon>
        <taxon>Cytophagia</taxon>
        <taxon>Cytophagales</taxon>
        <taxon>Hymenobacteraceae</taxon>
        <taxon>Hymenobacter</taxon>
    </lineage>
</organism>
<dbReference type="EMBL" id="CP095068">
    <property type="protein sequence ID" value="UOQ69732.1"/>
    <property type="molecule type" value="Genomic_DNA"/>
</dbReference>
<name>A0ABY4GFJ8_9BACT</name>
<dbReference type="RefSeq" id="WP_245127580.1">
    <property type="nucleotide sequence ID" value="NZ_CP095068.1"/>
</dbReference>
<proteinExistence type="predicted"/>
<evidence type="ECO:0000256" key="1">
    <source>
        <dbReference type="SAM" id="Phobius"/>
    </source>
</evidence>
<reference evidence="2" key="1">
    <citation type="submission" date="2022-04" db="EMBL/GenBank/DDBJ databases">
        <title>Hymenobacter sp. isolated from the air.</title>
        <authorList>
            <person name="Won M."/>
            <person name="Lee C.-M."/>
            <person name="Woen H.-Y."/>
            <person name="Kwon S.-W."/>
        </authorList>
    </citation>
    <scope>NUCLEOTIDE SEQUENCE</scope>
    <source>
        <strain evidence="2">5420S-77</strain>
        <plasmid evidence="2">unnamed7</plasmid>
    </source>
</reference>
<gene>
    <name evidence="2" type="ORF">MUN86_29925</name>
</gene>
<evidence type="ECO:0000313" key="2">
    <source>
        <dbReference type="EMBL" id="UOQ69732.1"/>
    </source>
</evidence>
<keyword evidence="1" id="KW-0472">Membrane</keyword>
<keyword evidence="2" id="KW-0614">Plasmid</keyword>
<keyword evidence="3" id="KW-1185">Reference proteome</keyword>
<evidence type="ECO:0008006" key="4">
    <source>
        <dbReference type="Google" id="ProtNLM"/>
    </source>
</evidence>
<keyword evidence="1" id="KW-0812">Transmembrane</keyword>
<protein>
    <recommendedName>
        <fullName evidence="4">Secreted protein</fullName>
    </recommendedName>
</protein>
<accession>A0ABY4GFJ8</accession>
<evidence type="ECO:0000313" key="3">
    <source>
        <dbReference type="Proteomes" id="UP000830401"/>
    </source>
</evidence>